<proteinExistence type="predicted"/>
<evidence type="ECO:0000313" key="2">
    <source>
        <dbReference type="EMBL" id="QJA82362.1"/>
    </source>
</evidence>
<organism evidence="2">
    <name type="scientific">viral metagenome</name>
    <dbReference type="NCBI Taxonomy" id="1070528"/>
    <lineage>
        <taxon>unclassified sequences</taxon>
        <taxon>metagenomes</taxon>
        <taxon>organismal metagenomes</taxon>
    </lineage>
</organism>
<evidence type="ECO:0000313" key="1">
    <source>
        <dbReference type="EMBL" id="QJA64401.1"/>
    </source>
</evidence>
<protein>
    <submittedName>
        <fullName evidence="2">Uncharacterized protein</fullName>
    </submittedName>
</protein>
<reference evidence="2" key="1">
    <citation type="submission" date="2020-03" db="EMBL/GenBank/DDBJ databases">
        <title>The deep terrestrial virosphere.</title>
        <authorList>
            <person name="Holmfeldt K."/>
            <person name="Nilsson E."/>
            <person name="Simone D."/>
            <person name="Lopez-Fernandez M."/>
            <person name="Wu X."/>
            <person name="de Brujin I."/>
            <person name="Lundin D."/>
            <person name="Andersson A."/>
            <person name="Bertilsson S."/>
            <person name="Dopson M."/>
        </authorList>
    </citation>
    <scope>NUCLEOTIDE SEQUENCE</scope>
    <source>
        <strain evidence="2">MM415A00412</strain>
        <strain evidence="1">MM415B00498</strain>
    </source>
</reference>
<dbReference type="EMBL" id="MT141519">
    <property type="protein sequence ID" value="QJA64401.1"/>
    <property type="molecule type" value="Genomic_DNA"/>
</dbReference>
<gene>
    <name evidence="2" type="ORF">MM415A00412_0034</name>
    <name evidence="1" type="ORF">MM415B00498_0016</name>
</gene>
<dbReference type="AlphaFoldDB" id="A0A6M3KKH9"/>
<dbReference type="EMBL" id="MT142485">
    <property type="protein sequence ID" value="QJA82362.1"/>
    <property type="molecule type" value="Genomic_DNA"/>
</dbReference>
<name>A0A6M3KKH9_9ZZZZ</name>
<accession>A0A6M3KKH9</accession>
<sequence length="125" mass="14820">MIMKRVTAYKCEFCNKLLNSYSGMKLHEDKCFKNPKSKSCITCKNFDFIQILNGKQLTPNEVEILEFKKEGTYTMDWDRDPDGGKYPVLKEKFKYLYEAENQNFCYSHCKTLLKLKTRCDLWVGK</sequence>